<evidence type="ECO:0000313" key="6">
    <source>
        <dbReference type="Proteomes" id="UP000321917"/>
    </source>
</evidence>
<proteinExistence type="predicted"/>
<dbReference type="Proteomes" id="UP000321917">
    <property type="component" value="Unassembled WGS sequence"/>
</dbReference>
<name>A0A5C6Q4N5_9GAMM</name>
<evidence type="ECO:0000256" key="1">
    <source>
        <dbReference type="SAM" id="Phobius"/>
    </source>
</evidence>
<dbReference type="Pfam" id="PF11127">
    <property type="entry name" value="YgaP-like_TM"/>
    <property type="match status" value="1"/>
</dbReference>
<dbReference type="InterPro" id="IPR021309">
    <property type="entry name" value="YgaP-like_TM"/>
</dbReference>
<accession>A0A5C6Q4N5</accession>
<evidence type="ECO:0000313" key="5">
    <source>
        <dbReference type="Proteomes" id="UP000321525"/>
    </source>
</evidence>
<dbReference type="RefSeq" id="WP_146800143.1">
    <property type="nucleotide sequence ID" value="NZ_VOLQ01000038.1"/>
</dbReference>
<keyword evidence="1" id="KW-0472">Membrane</keyword>
<dbReference type="AlphaFoldDB" id="A0A5C6Q4N5"/>
<feature type="transmembrane region" description="Helical" evidence="1">
    <location>
        <begin position="7"/>
        <end position="25"/>
    </location>
</feature>
<organism evidence="4 6">
    <name type="scientific">Colwellia hornerae</name>
    <dbReference type="NCBI Taxonomy" id="89402"/>
    <lineage>
        <taxon>Bacteria</taxon>
        <taxon>Pseudomonadati</taxon>
        <taxon>Pseudomonadota</taxon>
        <taxon>Gammaproteobacteria</taxon>
        <taxon>Alteromonadales</taxon>
        <taxon>Colwelliaceae</taxon>
        <taxon>Colwellia</taxon>
    </lineage>
</organism>
<evidence type="ECO:0000313" key="4">
    <source>
        <dbReference type="EMBL" id="TWX63854.1"/>
    </source>
</evidence>
<feature type="domain" description="Inner membrane protein YgaP-like transmembrane" evidence="2">
    <location>
        <begin position="2"/>
        <end position="62"/>
    </location>
</feature>
<reference evidence="4 6" key="1">
    <citation type="submission" date="2019-07" db="EMBL/GenBank/DDBJ databases">
        <title>Genomes of sea-ice associated Colwellia species.</title>
        <authorList>
            <person name="Bowman J.P."/>
        </authorList>
    </citation>
    <scope>NUCLEOTIDE SEQUENCE [LARGE SCALE GENOMIC DNA]</scope>
    <source>
        <strain evidence="3 5">ACAM 607</strain>
        <strain evidence="4 6">IC036</strain>
    </source>
</reference>
<sequence>MDRIIRGVIAVALIVYLLLFSEQIGDMLLQVSLLIFAVMNLISFAIGWCPVYQIADINTCKKG</sequence>
<dbReference type="EMBL" id="VOLR01000020">
    <property type="protein sequence ID" value="TWX57119.1"/>
    <property type="molecule type" value="Genomic_DNA"/>
</dbReference>
<evidence type="ECO:0000259" key="2">
    <source>
        <dbReference type="Pfam" id="PF11127"/>
    </source>
</evidence>
<keyword evidence="1" id="KW-0812">Transmembrane</keyword>
<protein>
    <submittedName>
        <fullName evidence="4">DUF2892 domain-containing protein</fullName>
    </submittedName>
</protein>
<comment type="caution">
    <text evidence="4">The sequence shown here is derived from an EMBL/GenBank/DDBJ whole genome shotgun (WGS) entry which is preliminary data.</text>
</comment>
<keyword evidence="5" id="KW-1185">Reference proteome</keyword>
<dbReference type="EMBL" id="VOLQ01000038">
    <property type="protein sequence ID" value="TWX63854.1"/>
    <property type="molecule type" value="Genomic_DNA"/>
</dbReference>
<feature type="transmembrane region" description="Helical" evidence="1">
    <location>
        <begin position="31"/>
        <end position="52"/>
    </location>
</feature>
<gene>
    <name evidence="3" type="ORF">ESZ26_14255</name>
    <name evidence="4" type="ORF">ESZ27_15680</name>
</gene>
<evidence type="ECO:0000313" key="3">
    <source>
        <dbReference type="EMBL" id="TWX57119.1"/>
    </source>
</evidence>
<dbReference type="Proteomes" id="UP000321525">
    <property type="component" value="Unassembled WGS sequence"/>
</dbReference>
<dbReference type="OrthoDB" id="9804804at2"/>
<keyword evidence="1" id="KW-1133">Transmembrane helix</keyword>